<comment type="caution">
    <text evidence="1">The sequence shown here is derived from an EMBL/GenBank/DDBJ whole genome shotgun (WGS) entry which is preliminary data.</text>
</comment>
<protein>
    <recommendedName>
        <fullName evidence="3">PIN domain-containing protein</fullName>
    </recommendedName>
</protein>
<dbReference type="EMBL" id="BMHL01000004">
    <property type="protein sequence ID" value="GGC39183.1"/>
    <property type="molecule type" value="Genomic_DNA"/>
</dbReference>
<evidence type="ECO:0000313" key="2">
    <source>
        <dbReference type="Proteomes" id="UP000602004"/>
    </source>
</evidence>
<name>A0ABQ1ME39_9BURK</name>
<reference evidence="2" key="1">
    <citation type="journal article" date="2019" name="Int. J. Syst. Evol. Microbiol.">
        <title>The Global Catalogue of Microorganisms (GCM) 10K type strain sequencing project: providing services to taxonomists for standard genome sequencing and annotation.</title>
        <authorList>
            <consortium name="The Broad Institute Genomics Platform"/>
            <consortium name="The Broad Institute Genome Sequencing Center for Infectious Disease"/>
            <person name="Wu L."/>
            <person name="Ma J."/>
        </authorList>
    </citation>
    <scope>NUCLEOTIDE SEQUENCE [LARGE SCALE GENOMIC DNA]</scope>
    <source>
        <strain evidence="2">CGMCC 1.15103</strain>
    </source>
</reference>
<sequence length="150" mass="16244">MMNASGMDFAGTELAGDAELPMLLYAVAALRVEPDGVDGWFRRCRGALPAVISREEDVSDILLRLPDCWNIVDAARCVGLHDEIDILTGDPRFNRGIDAANCAIVGHADGTRFALLLQINAAEAVLIPERPFTDRGTFEGCLWLDGQAES</sequence>
<gene>
    <name evidence="1" type="ORF">GCM10011400_27360</name>
</gene>
<organism evidence="1 2">
    <name type="scientific">Paraburkholderia caffeinilytica</name>
    <dbReference type="NCBI Taxonomy" id="1761016"/>
    <lineage>
        <taxon>Bacteria</taxon>
        <taxon>Pseudomonadati</taxon>
        <taxon>Pseudomonadota</taxon>
        <taxon>Betaproteobacteria</taxon>
        <taxon>Burkholderiales</taxon>
        <taxon>Burkholderiaceae</taxon>
        <taxon>Paraburkholderia</taxon>
    </lineage>
</organism>
<evidence type="ECO:0008006" key="3">
    <source>
        <dbReference type="Google" id="ProtNLM"/>
    </source>
</evidence>
<proteinExistence type="predicted"/>
<accession>A0ABQ1ME39</accession>
<dbReference type="RefSeq" id="WP_115777864.1">
    <property type="nucleotide sequence ID" value="NZ_BMHL01000004.1"/>
</dbReference>
<keyword evidence="2" id="KW-1185">Reference proteome</keyword>
<dbReference type="Proteomes" id="UP000602004">
    <property type="component" value="Unassembled WGS sequence"/>
</dbReference>
<evidence type="ECO:0000313" key="1">
    <source>
        <dbReference type="EMBL" id="GGC39183.1"/>
    </source>
</evidence>